<dbReference type="InterPro" id="IPR044669">
    <property type="entry name" value="YneE/VCCN1/2-like"/>
</dbReference>
<dbReference type="EMBL" id="HBIN01008607">
    <property type="protein sequence ID" value="CAE0436123.1"/>
    <property type="molecule type" value="Transcribed_RNA"/>
</dbReference>
<feature type="transmembrane region" description="Helical" evidence="8">
    <location>
        <begin position="20"/>
        <end position="42"/>
    </location>
</feature>
<keyword evidence="2" id="KW-0813">Transport</keyword>
<dbReference type="PANTHER" id="PTHR33281">
    <property type="entry name" value="UPF0187 PROTEIN YNEE"/>
    <property type="match status" value="1"/>
</dbReference>
<reference evidence="9" key="1">
    <citation type="submission" date="2021-01" db="EMBL/GenBank/DDBJ databases">
        <authorList>
            <person name="Corre E."/>
            <person name="Pelletier E."/>
            <person name="Niang G."/>
            <person name="Scheremetjew M."/>
            <person name="Finn R."/>
            <person name="Kale V."/>
            <person name="Holt S."/>
            <person name="Cochrane G."/>
            <person name="Meng A."/>
            <person name="Brown T."/>
            <person name="Cohen L."/>
        </authorList>
    </citation>
    <scope>NUCLEOTIDE SEQUENCE</scope>
    <source>
        <strain evidence="9">GSBS06</strain>
    </source>
</reference>
<evidence type="ECO:0000256" key="4">
    <source>
        <dbReference type="ARBA" id="ARBA00022692"/>
    </source>
</evidence>
<dbReference type="PANTHER" id="PTHR33281:SF19">
    <property type="entry name" value="VOLTAGE-DEPENDENT ANION CHANNEL-FORMING PROTEIN YNEE"/>
    <property type="match status" value="1"/>
</dbReference>
<evidence type="ECO:0000256" key="7">
    <source>
        <dbReference type="ARBA" id="ARBA00023136"/>
    </source>
</evidence>
<dbReference type="GO" id="GO:0005254">
    <property type="term" value="F:chloride channel activity"/>
    <property type="evidence" value="ECO:0007669"/>
    <property type="project" value="InterPro"/>
</dbReference>
<organism evidence="9">
    <name type="scientific">Aplanochytrium stocchinoi</name>
    <dbReference type="NCBI Taxonomy" id="215587"/>
    <lineage>
        <taxon>Eukaryota</taxon>
        <taxon>Sar</taxon>
        <taxon>Stramenopiles</taxon>
        <taxon>Bigyra</taxon>
        <taxon>Labyrinthulomycetes</taxon>
        <taxon>Thraustochytrida</taxon>
        <taxon>Thraustochytriidae</taxon>
        <taxon>Aplanochytrium</taxon>
    </lineage>
</organism>
<keyword evidence="7 8" id="KW-0472">Membrane</keyword>
<keyword evidence="5 8" id="KW-1133">Transmembrane helix</keyword>
<evidence type="ECO:0008006" key="10">
    <source>
        <dbReference type="Google" id="ProtNLM"/>
    </source>
</evidence>
<keyword evidence="4 8" id="KW-0812">Transmembrane</keyword>
<protein>
    <recommendedName>
        <fullName evidence="10">Bestrophin homolog</fullName>
    </recommendedName>
</protein>
<accession>A0A7S3LMJ0</accession>
<dbReference type="AlphaFoldDB" id="A0A7S3LMJ0"/>
<evidence type="ECO:0000313" key="9">
    <source>
        <dbReference type="EMBL" id="CAE0436123.1"/>
    </source>
</evidence>
<feature type="transmembrane region" description="Helical" evidence="8">
    <location>
        <begin position="260"/>
        <end position="279"/>
    </location>
</feature>
<keyword evidence="6" id="KW-0406">Ion transport</keyword>
<feature type="transmembrane region" description="Helical" evidence="8">
    <location>
        <begin position="54"/>
        <end position="82"/>
    </location>
</feature>
<evidence type="ECO:0000256" key="3">
    <source>
        <dbReference type="ARBA" id="ARBA00022475"/>
    </source>
</evidence>
<name>A0A7S3LMJ0_9STRA</name>
<gene>
    <name evidence="9" type="ORF">ASTO00021_LOCUS6394</name>
</gene>
<dbReference type="GO" id="GO:0005886">
    <property type="term" value="C:plasma membrane"/>
    <property type="evidence" value="ECO:0007669"/>
    <property type="project" value="UniProtKB-SubCell"/>
</dbReference>
<evidence type="ECO:0000256" key="8">
    <source>
        <dbReference type="SAM" id="Phobius"/>
    </source>
</evidence>
<keyword evidence="3" id="KW-1003">Cell membrane</keyword>
<sequence>MLTNKINMKNENLQLGVGGLVLVVWRLTVFSMMVTVAMCYVYNPLRKAAKRGEVNFLYFLFIDAERFFGIATTFVTFILGFFNATVFSRWWQLRVLCGTVNGRSVDTACMISAYVVNGRDALQKRKELLRYLALGHALHAMSASDSGLDLEQLVKLGLIDTTKNKSEYEALNIANSPNFNVAYAWFLQKFAQCIEEGNISNKVGNTIMQSAQTNISSIRGAAADVNMYLNTPIPETYVKLLELMVKIYVLLSPFALVPSLLWVAPPAVAVITVFFYGFLQISRAMMNPFKAKNASIANAGHMYDLDQFFAGTREACTAVELLCPPQFYKGDTVFTNSRAHLYFIQKMEMQKRTTANATNNSKLKTK</sequence>
<comment type="subcellular location">
    <subcellularLocation>
        <location evidence="1">Cell membrane</location>
        <topology evidence="1">Multi-pass membrane protein</topology>
    </subcellularLocation>
</comment>
<evidence type="ECO:0000256" key="1">
    <source>
        <dbReference type="ARBA" id="ARBA00004651"/>
    </source>
</evidence>
<evidence type="ECO:0000256" key="6">
    <source>
        <dbReference type="ARBA" id="ARBA00023065"/>
    </source>
</evidence>
<proteinExistence type="predicted"/>
<evidence type="ECO:0000256" key="5">
    <source>
        <dbReference type="ARBA" id="ARBA00022989"/>
    </source>
</evidence>
<evidence type="ECO:0000256" key="2">
    <source>
        <dbReference type="ARBA" id="ARBA00022448"/>
    </source>
</evidence>
<dbReference type="Pfam" id="PF25539">
    <property type="entry name" value="Bestrophin_2"/>
    <property type="match status" value="1"/>
</dbReference>